<dbReference type="EMBL" id="JBIGHV010000005">
    <property type="protein sequence ID" value="MFG6431043.1"/>
    <property type="molecule type" value="Genomic_DNA"/>
</dbReference>
<evidence type="ECO:0000256" key="1">
    <source>
        <dbReference type="SAM" id="SignalP"/>
    </source>
</evidence>
<dbReference type="InterPro" id="IPR018673">
    <property type="entry name" value="DUF2141"/>
</dbReference>
<evidence type="ECO:0000313" key="3">
    <source>
        <dbReference type="Proteomes" id="UP001606210"/>
    </source>
</evidence>
<keyword evidence="1" id="KW-0732">Signal</keyword>
<feature type="chain" id="PRO_5046441493" evidence="1">
    <location>
        <begin position="21"/>
        <end position="142"/>
    </location>
</feature>
<reference evidence="2 3" key="1">
    <citation type="submission" date="2024-08" db="EMBL/GenBank/DDBJ databases">
        <authorList>
            <person name="Lu H."/>
        </authorList>
    </citation>
    <scope>NUCLEOTIDE SEQUENCE [LARGE SCALE GENOMIC DNA]</scope>
    <source>
        <strain evidence="2 3">LYH14W</strain>
    </source>
</reference>
<dbReference type="Pfam" id="PF09912">
    <property type="entry name" value="DUF2141"/>
    <property type="match status" value="1"/>
</dbReference>
<dbReference type="Proteomes" id="UP001606210">
    <property type="component" value="Unassembled WGS sequence"/>
</dbReference>
<evidence type="ECO:0000313" key="2">
    <source>
        <dbReference type="EMBL" id="MFG6431043.1"/>
    </source>
</evidence>
<name>A0ABW7F326_9BURK</name>
<protein>
    <submittedName>
        <fullName evidence="2">DUF2141 domain-containing protein</fullName>
    </submittedName>
</protein>
<organism evidence="2 3">
    <name type="scientific">Pelomonas parva</name>
    <dbReference type="NCBI Taxonomy" id="3299032"/>
    <lineage>
        <taxon>Bacteria</taxon>
        <taxon>Pseudomonadati</taxon>
        <taxon>Pseudomonadota</taxon>
        <taxon>Betaproteobacteria</taxon>
        <taxon>Burkholderiales</taxon>
        <taxon>Sphaerotilaceae</taxon>
        <taxon>Roseateles</taxon>
    </lineage>
</organism>
<keyword evidence="3" id="KW-1185">Reference proteome</keyword>
<accession>A0ABW7F326</accession>
<proteinExistence type="predicted"/>
<feature type="signal peptide" evidence="1">
    <location>
        <begin position="1"/>
        <end position="20"/>
    </location>
</feature>
<sequence length="142" mass="14589">MKKVLLTAALIALLPLSSQAADVTLEVEGLDASRTAGAALLVGIYTEAGQWLNNAASGQRFALDAAVGGKVTVVLKNLPAGRLALSLYQDANGNGKLDMNAMGMPTEPYGFSNNASGSFGPPKFEQAVLTPVSGTAVKVRLN</sequence>
<comment type="caution">
    <text evidence="2">The sequence shown here is derived from an EMBL/GenBank/DDBJ whole genome shotgun (WGS) entry which is preliminary data.</text>
</comment>
<dbReference type="RefSeq" id="WP_394479795.1">
    <property type="nucleotide sequence ID" value="NZ_JBIGHV010000005.1"/>
</dbReference>
<gene>
    <name evidence="2" type="ORF">ACG00Y_14025</name>
</gene>